<dbReference type="NCBIfam" id="NF008498">
    <property type="entry name" value="PRK11408.1-5"/>
    <property type="match status" value="1"/>
</dbReference>
<dbReference type="AlphaFoldDB" id="A0A076PJ78"/>
<protein>
    <recommendedName>
        <fullName evidence="3">DUF2625 domain-containing protein</fullName>
    </recommendedName>
</protein>
<dbReference type="HOGENOM" id="CLU_071055_0_0_4"/>
<reference evidence="1 2" key="1">
    <citation type="journal article" date="2014" name="Genome Announc.">
        <title>Complete Genome Sequence of Polychlorinated Biphenyl Degrader Comamonas testosteroni TK102 (NBRC 109938).</title>
        <authorList>
            <person name="Fukuda K."/>
            <person name="Hosoyama A."/>
            <person name="Tsuchikane K."/>
            <person name="Ohji S."/>
            <person name="Yamazoe A."/>
            <person name="Fujita N."/>
            <person name="Shintani M."/>
            <person name="Kimbara K."/>
        </authorList>
    </citation>
    <scope>NUCLEOTIDE SEQUENCE [LARGE SCALE GENOMIC DNA]</scope>
    <source>
        <strain evidence="1">TK102</strain>
    </source>
</reference>
<accession>A0A076PJ78</accession>
<dbReference type="EMBL" id="CP006704">
    <property type="protein sequence ID" value="AIJ46834.1"/>
    <property type="molecule type" value="Genomic_DNA"/>
</dbReference>
<dbReference type="Proteomes" id="UP000028782">
    <property type="component" value="Chromosome"/>
</dbReference>
<dbReference type="Pfam" id="PF10946">
    <property type="entry name" value="DUF2625"/>
    <property type="match status" value="1"/>
</dbReference>
<dbReference type="InterPro" id="IPR021239">
    <property type="entry name" value="DUF2625"/>
</dbReference>
<evidence type="ECO:0000313" key="1">
    <source>
        <dbReference type="EMBL" id="AIJ46834.1"/>
    </source>
</evidence>
<proteinExistence type="predicted"/>
<dbReference type="KEGG" id="ctes:O987_13585"/>
<sequence>MRALAELLERDEPALALIQAWAQEASIPVECLAASEQGDSVLLALQVTTRSPLGAVAHGTGGILVDGGWLRMLGCGHARLTRDIASWNRGRRSGFLLIADDAVGGFFAINGGALGEDLGAVHYLAPDTWAWESLGIGHTAFMQWAFTERLRDFYRDLRWEGWETEVADMGNDACLSFYPFLFTEQGSVRSSSRKPVPAAEHYAFMSQSELPDLG</sequence>
<evidence type="ECO:0008006" key="3">
    <source>
        <dbReference type="Google" id="ProtNLM"/>
    </source>
</evidence>
<name>A0A076PJ78_COMTE</name>
<gene>
    <name evidence="1" type="ORF">O987_13585</name>
</gene>
<evidence type="ECO:0000313" key="2">
    <source>
        <dbReference type="Proteomes" id="UP000028782"/>
    </source>
</evidence>
<organism evidence="1 2">
    <name type="scientific">Comamonas testosteroni TK102</name>
    <dbReference type="NCBI Taxonomy" id="1392005"/>
    <lineage>
        <taxon>Bacteria</taxon>
        <taxon>Pseudomonadati</taxon>
        <taxon>Pseudomonadota</taxon>
        <taxon>Betaproteobacteria</taxon>
        <taxon>Burkholderiales</taxon>
        <taxon>Comamonadaceae</taxon>
        <taxon>Comamonas</taxon>
    </lineage>
</organism>